<keyword evidence="2" id="KW-0808">Transferase</keyword>
<keyword evidence="2" id="KW-0418">Kinase</keyword>
<dbReference type="GO" id="GO:0016301">
    <property type="term" value="F:kinase activity"/>
    <property type="evidence" value="ECO:0007669"/>
    <property type="project" value="UniProtKB-KW"/>
</dbReference>
<organism evidence="2 3">
    <name type="scientific">Metarhizobium album</name>
    <dbReference type="NCBI Taxonomy" id="2182425"/>
    <lineage>
        <taxon>Bacteria</taxon>
        <taxon>Pseudomonadati</taxon>
        <taxon>Pseudomonadota</taxon>
        <taxon>Alphaproteobacteria</taxon>
        <taxon>Hyphomicrobiales</taxon>
        <taxon>Rhizobiaceae</taxon>
        <taxon>Metarhizobium</taxon>
    </lineage>
</organism>
<dbReference type="EMBL" id="QFBC01000015">
    <property type="protein sequence ID" value="PWE53506.1"/>
    <property type="molecule type" value="Genomic_DNA"/>
</dbReference>
<proteinExistence type="predicted"/>
<dbReference type="Pfam" id="PF01869">
    <property type="entry name" value="BcrAD_BadFG"/>
    <property type="match status" value="1"/>
</dbReference>
<accession>A0A2U2DJM9</accession>
<dbReference type="InterPro" id="IPR043129">
    <property type="entry name" value="ATPase_NBD"/>
</dbReference>
<dbReference type="SUPFAM" id="SSF53067">
    <property type="entry name" value="Actin-like ATPase domain"/>
    <property type="match status" value="2"/>
</dbReference>
<dbReference type="OrthoDB" id="63487at2"/>
<feature type="domain" description="ATPase BadF/BadG/BcrA/BcrD type" evidence="1">
    <location>
        <begin position="6"/>
        <end position="256"/>
    </location>
</feature>
<dbReference type="CDD" id="cd24082">
    <property type="entry name" value="ASKHA_NBD_GspK-like"/>
    <property type="match status" value="1"/>
</dbReference>
<reference evidence="2 3" key="1">
    <citation type="submission" date="2018-05" db="EMBL/GenBank/DDBJ databases">
        <title>The draft genome of strain NS-104.</title>
        <authorList>
            <person name="Hang P."/>
            <person name="Jiang J."/>
        </authorList>
    </citation>
    <scope>NUCLEOTIDE SEQUENCE [LARGE SCALE GENOMIC DNA]</scope>
    <source>
        <strain evidence="2 3">NS-104</strain>
    </source>
</reference>
<dbReference type="PANTHER" id="PTHR43190:SF3">
    <property type="entry name" value="N-ACETYL-D-GLUCOSAMINE KINASE"/>
    <property type="match status" value="1"/>
</dbReference>
<name>A0A2U2DJM9_9HYPH</name>
<gene>
    <name evidence="2" type="ORF">DEM27_25030</name>
</gene>
<evidence type="ECO:0000313" key="2">
    <source>
        <dbReference type="EMBL" id="PWE53506.1"/>
    </source>
</evidence>
<dbReference type="Gene3D" id="3.30.420.40">
    <property type="match status" value="2"/>
</dbReference>
<keyword evidence="3" id="KW-1185">Reference proteome</keyword>
<dbReference type="InterPro" id="IPR052519">
    <property type="entry name" value="Euk-type_GlcNAc_Kinase"/>
</dbReference>
<protein>
    <submittedName>
        <fullName evidence="2">N-acetylglucosamine kinase</fullName>
    </submittedName>
</protein>
<dbReference type="PANTHER" id="PTHR43190">
    <property type="entry name" value="N-ACETYL-D-GLUCOSAMINE KINASE"/>
    <property type="match status" value="1"/>
</dbReference>
<dbReference type="Proteomes" id="UP000245252">
    <property type="component" value="Unassembled WGS sequence"/>
</dbReference>
<sequence length="295" mass="30272">MPDFIVGIDGGGTSCRAAVAARDGFILGRGKSGAANILTDPDTALANILAATQGAFREAGIDERHIVSAAALVGVAGHNVGEAVHYVRARLPFARAAIESDGLIALQGALGDRDGAVGILGTGTLYIIRQAEAVRYLGGWGFAVGDLGSGARLGHAALQECLLAHDGIHEKTALTRALLDEFGNDPGRIVEFARAAHPGDFGRYAPTVFDHAERHDATALSIIRAAAATIDEALDTVARLTGPDDGLCLLGGLAKLYIPYIAERHASRVGQPLADALTGAVALAAARFAAAEVTS</sequence>
<dbReference type="InterPro" id="IPR002731">
    <property type="entry name" value="ATPase_BadF"/>
</dbReference>
<evidence type="ECO:0000313" key="3">
    <source>
        <dbReference type="Proteomes" id="UP000245252"/>
    </source>
</evidence>
<dbReference type="RefSeq" id="WP_109460977.1">
    <property type="nucleotide sequence ID" value="NZ_QFBC01000015.1"/>
</dbReference>
<dbReference type="AlphaFoldDB" id="A0A2U2DJM9"/>
<evidence type="ECO:0000259" key="1">
    <source>
        <dbReference type="Pfam" id="PF01869"/>
    </source>
</evidence>
<comment type="caution">
    <text evidence="2">The sequence shown here is derived from an EMBL/GenBank/DDBJ whole genome shotgun (WGS) entry which is preliminary data.</text>
</comment>